<dbReference type="AlphaFoldDB" id="D4ZHT6"/>
<evidence type="ECO:0000313" key="2">
    <source>
        <dbReference type="Proteomes" id="UP000002350"/>
    </source>
</evidence>
<name>D4ZHT6_SHEVD</name>
<sequence>MYPVQAGDFLTFDKGFPKHHPSLSKLSMEIMPVIRQTFADAN</sequence>
<dbReference type="EMBL" id="AP011177">
    <property type="protein sequence ID" value="BAJ01235.1"/>
    <property type="molecule type" value="Genomic_DNA"/>
</dbReference>
<evidence type="ECO:0000313" key="1">
    <source>
        <dbReference type="EMBL" id="BAJ01235.1"/>
    </source>
</evidence>
<reference evidence="2" key="1">
    <citation type="journal article" date="2010" name="Mol. Biosyst.">
        <title>Complete genome sequence and comparative analysis of Shewanella violacea, a psychrophilic and piezophilic bacterium from deep sea floor sediments.</title>
        <authorList>
            <person name="Aono E."/>
            <person name="Baba T."/>
            <person name="Ara T."/>
            <person name="Nishi T."/>
            <person name="Nakamichi T."/>
            <person name="Inamoto E."/>
            <person name="Toyonaga H."/>
            <person name="Hasegawa M."/>
            <person name="Takai Y."/>
            <person name="Okumura Y."/>
            <person name="Baba M."/>
            <person name="Tomita M."/>
            <person name="Kato C."/>
            <person name="Oshima T."/>
            <person name="Nakasone K."/>
            <person name="Mori H."/>
        </authorList>
    </citation>
    <scope>NUCLEOTIDE SEQUENCE [LARGE SCALE GENOMIC DNA]</scope>
    <source>
        <strain evidence="2">JCM 10179 / CIP 106290 / LMG 19151 / DSS12</strain>
    </source>
</reference>
<gene>
    <name evidence="1" type="ordered locus">SVI_1264</name>
</gene>
<organism evidence="1 2">
    <name type="scientific">Shewanella violacea (strain JCM 10179 / CIP 106290 / LMG 19151 / DSS12)</name>
    <dbReference type="NCBI Taxonomy" id="637905"/>
    <lineage>
        <taxon>Bacteria</taxon>
        <taxon>Pseudomonadati</taxon>
        <taxon>Pseudomonadota</taxon>
        <taxon>Gammaproteobacteria</taxon>
        <taxon>Alteromonadales</taxon>
        <taxon>Shewanellaceae</taxon>
        <taxon>Shewanella</taxon>
    </lineage>
</organism>
<proteinExistence type="predicted"/>
<keyword evidence="2" id="KW-1185">Reference proteome</keyword>
<dbReference type="HOGENOM" id="CLU_3257790_0_0_6"/>
<accession>D4ZHT6</accession>
<dbReference type="Proteomes" id="UP000002350">
    <property type="component" value="Chromosome"/>
</dbReference>
<protein>
    <submittedName>
        <fullName evidence="1">Uncharacterized protein</fullName>
    </submittedName>
</protein>
<dbReference type="KEGG" id="svo:SVI_1264"/>